<proteinExistence type="predicted"/>
<keyword evidence="2" id="KW-1185">Reference proteome</keyword>
<dbReference type="Proteomes" id="UP000767291">
    <property type="component" value="Unassembled WGS sequence"/>
</dbReference>
<comment type="caution">
    <text evidence="1">The sequence shown here is derived from an EMBL/GenBank/DDBJ whole genome shotgun (WGS) entry which is preliminary data.</text>
</comment>
<gene>
    <name evidence="1" type="ORF">J2Z43_001510</name>
</gene>
<dbReference type="Gene3D" id="2.10.260.10">
    <property type="match status" value="1"/>
</dbReference>
<dbReference type="EMBL" id="JAGGJX010000002">
    <property type="protein sequence ID" value="MBP1855117.1"/>
    <property type="molecule type" value="Genomic_DNA"/>
</dbReference>
<evidence type="ECO:0000313" key="1">
    <source>
        <dbReference type="EMBL" id="MBP1855117.1"/>
    </source>
</evidence>
<dbReference type="InterPro" id="IPR037914">
    <property type="entry name" value="SpoVT-AbrB_sf"/>
</dbReference>
<sequence>MIPPKGKHFFGIVSVEDQGQIAIPQKAREVFNVNVGDKLIILGDEERGIGIVHQIDIMKFVGEIGIATKK</sequence>
<reference evidence="1 2" key="1">
    <citation type="submission" date="2021-03" db="EMBL/GenBank/DDBJ databases">
        <title>Genomic Encyclopedia of Type Strains, Phase IV (KMG-IV): sequencing the most valuable type-strain genomes for metagenomic binning, comparative biology and taxonomic classification.</title>
        <authorList>
            <person name="Goeker M."/>
        </authorList>
    </citation>
    <scope>NUCLEOTIDE SEQUENCE [LARGE SCALE GENOMIC DNA]</scope>
    <source>
        <strain evidence="1 2">DSM 1289</strain>
    </source>
</reference>
<name>A0ABS4EAZ4_9FIRM</name>
<accession>A0ABS4EAZ4</accession>
<evidence type="ECO:0000313" key="2">
    <source>
        <dbReference type="Proteomes" id="UP000767291"/>
    </source>
</evidence>
<dbReference type="RefSeq" id="WP_327786939.1">
    <property type="nucleotide sequence ID" value="NZ_BAAACS010000002.1"/>
</dbReference>
<protein>
    <submittedName>
        <fullName evidence="1">AbrB family looped-hinge helix DNA binding protein</fullName>
    </submittedName>
</protein>
<dbReference type="SUPFAM" id="SSF89447">
    <property type="entry name" value="AbrB/MazE/MraZ-like"/>
    <property type="match status" value="1"/>
</dbReference>
<organism evidence="1 2">
    <name type="scientific">Metaclostridioides mangenotii</name>
    <dbReference type="NCBI Taxonomy" id="1540"/>
    <lineage>
        <taxon>Bacteria</taxon>
        <taxon>Bacillati</taxon>
        <taxon>Bacillota</taxon>
        <taxon>Clostridia</taxon>
        <taxon>Peptostreptococcales</taxon>
        <taxon>Peptostreptococcaceae</taxon>
        <taxon>Metaclostridioides</taxon>
    </lineage>
</organism>